<keyword evidence="3" id="KW-0812">Transmembrane</keyword>
<dbReference type="Gene3D" id="3.80.10.10">
    <property type="entry name" value="Ribonuclease Inhibitor"/>
    <property type="match status" value="2"/>
</dbReference>
<dbReference type="OrthoDB" id="1099686at2759"/>
<organism evidence="5 6">
    <name type="scientific">Stichopus japonicus</name>
    <name type="common">Sea cucumber</name>
    <dbReference type="NCBI Taxonomy" id="307972"/>
    <lineage>
        <taxon>Eukaryota</taxon>
        <taxon>Metazoa</taxon>
        <taxon>Echinodermata</taxon>
        <taxon>Eleutherozoa</taxon>
        <taxon>Echinozoa</taxon>
        <taxon>Holothuroidea</taxon>
        <taxon>Aspidochirotacea</taxon>
        <taxon>Aspidochirotida</taxon>
        <taxon>Stichopodidae</taxon>
        <taxon>Apostichopus</taxon>
    </lineage>
</organism>
<dbReference type="Gene3D" id="2.60.40.10">
    <property type="entry name" value="Immunoglobulins"/>
    <property type="match status" value="1"/>
</dbReference>
<dbReference type="PROSITE" id="PS50835">
    <property type="entry name" value="IG_LIKE"/>
    <property type="match status" value="1"/>
</dbReference>
<keyword evidence="2" id="KW-0677">Repeat</keyword>
<dbReference type="STRING" id="307972.A0A2G8KPE8"/>
<feature type="transmembrane region" description="Helical" evidence="3">
    <location>
        <begin position="405"/>
        <end position="428"/>
    </location>
</feature>
<dbReference type="EMBL" id="MRZV01000445">
    <property type="protein sequence ID" value="PIK49837.1"/>
    <property type="molecule type" value="Genomic_DNA"/>
</dbReference>
<proteinExistence type="predicted"/>
<accession>A0A2G8KPE8</accession>
<dbReference type="AlphaFoldDB" id="A0A2G8KPE8"/>
<evidence type="ECO:0000256" key="1">
    <source>
        <dbReference type="ARBA" id="ARBA00022614"/>
    </source>
</evidence>
<evidence type="ECO:0000313" key="6">
    <source>
        <dbReference type="Proteomes" id="UP000230750"/>
    </source>
</evidence>
<dbReference type="InterPro" id="IPR032675">
    <property type="entry name" value="LRR_dom_sf"/>
</dbReference>
<feature type="domain" description="Ig-like" evidence="4">
    <location>
        <begin position="295"/>
        <end position="389"/>
    </location>
</feature>
<dbReference type="InterPro" id="IPR007110">
    <property type="entry name" value="Ig-like_dom"/>
</dbReference>
<sequence length="489" mass="54484">MDVGQALCGYNCTSYCNEANDTLDCSGLGLSNFSVCGNLEYFQQVNFVNNNITDLATPLHGGIYDFSHNQIATVDLCWEPRACISDTYLLINLSHNAIQRLPEGAIALNLTCDAMVKHVRIVLDLSSNDLSYVEHEAMSMNVSDECMTQRVTMDLSFNKLVNIHLTAVRIVASSIREIYLLLNNNDLTNFTAVSSFVDNDRNGDVGNYVINLHGNNISGFQEEDIENVHHDNVTLILDENPWNCDCSQRYVSLTTSRLRRFLNNNNSVEPICEIPAFVNGRPLSSLSKNEFICGPKLDQNANLTLEVLEGSTLILLCPVTGADPPIVDVDWQIPVGNPAQGEVTSSIHVRTCLNCSLVINNIHEDLEGDYLCTVSNGQNLTIVQTVMVDDEIRSPNTEGTFKRPLLIAIILLSVILVIVVVCLAVVCYKLYKTKENEAPLPRRSINDDVTNNTFANREDCYLAPREFNRSADNEDNLYDDCHTDNNNRF</sequence>
<dbReference type="InterPro" id="IPR013098">
    <property type="entry name" value="Ig_I-set"/>
</dbReference>
<evidence type="ECO:0000256" key="3">
    <source>
        <dbReference type="SAM" id="Phobius"/>
    </source>
</evidence>
<evidence type="ECO:0000313" key="5">
    <source>
        <dbReference type="EMBL" id="PIK49837.1"/>
    </source>
</evidence>
<keyword evidence="3" id="KW-0472">Membrane</keyword>
<keyword evidence="6" id="KW-1185">Reference proteome</keyword>
<dbReference type="SUPFAM" id="SSF48726">
    <property type="entry name" value="Immunoglobulin"/>
    <property type="match status" value="1"/>
</dbReference>
<evidence type="ECO:0000259" key="4">
    <source>
        <dbReference type="PROSITE" id="PS50835"/>
    </source>
</evidence>
<dbReference type="InterPro" id="IPR036179">
    <property type="entry name" value="Ig-like_dom_sf"/>
</dbReference>
<reference evidence="5 6" key="1">
    <citation type="journal article" date="2017" name="PLoS Biol.">
        <title>The sea cucumber genome provides insights into morphological evolution and visceral regeneration.</title>
        <authorList>
            <person name="Zhang X."/>
            <person name="Sun L."/>
            <person name="Yuan J."/>
            <person name="Sun Y."/>
            <person name="Gao Y."/>
            <person name="Zhang L."/>
            <person name="Li S."/>
            <person name="Dai H."/>
            <person name="Hamel J.F."/>
            <person name="Liu C."/>
            <person name="Yu Y."/>
            <person name="Liu S."/>
            <person name="Lin W."/>
            <person name="Guo K."/>
            <person name="Jin S."/>
            <person name="Xu P."/>
            <person name="Storey K.B."/>
            <person name="Huan P."/>
            <person name="Zhang T."/>
            <person name="Zhou Y."/>
            <person name="Zhang J."/>
            <person name="Lin C."/>
            <person name="Li X."/>
            <person name="Xing L."/>
            <person name="Huo D."/>
            <person name="Sun M."/>
            <person name="Wang L."/>
            <person name="Mercier A."/>
            <person name="Li F."/>
            <person name="Yang H."/>
            <person name="Xiang J."/>
        </authorList>
    </citation>
    <scope>NUCLEOTIDE SEQUENCE [LARGE SCALE GENOMIC DNA]</scope>
    <source>
        <strain evidence="5">Shaxun</strain>
        <tissue evidence="5">Muscle</tissue>
    </source>
</reference>
<protein>
    <recommendedName>
        <fullName evidence="4">Ig-like domain-containing protein</fullName>
    </recommendedName>
</protein>
<dbReference type="Proteomes" id="UP000230750">
    <property type="component" value="Unassembled WGS sequence"/>
</dbReference>
<comment type="caution">
    <text evidence="5">The sequence shown here is derived from an EMBL/GenBank/DDBJ whole genome shotgun (WGS) entry which is preliminary data.</text>
</comment>
<dbReference type="SMART" id="SM00409">
    <property type="entry name" value="IG"/>
    <property type="match status" value="1"/>
</dbReference>
<dbReference type="Pfam" id="PF07679">
    <property type="entry name" value="I-set"/>
    <property type="match status" value="1"/>
</dbReference>
<evidence type="ECO:0000256" key="2">
    <source>
        <dbReference type="ARBA" id="ARBA00022737"/>
    </source>
</evidence>
<dbReference type="SUPFAM" id="SSF52058">
    <property type="entry name" value="L domain-like"/>
    <property type="match status" value="1"/>
</dbReference>
<gene>
    <name evidence="5" type="ORF">BSL78_13280</name>
</gene>
<dbReference type="PANTHER" id="PTHR24366">
    <property type="entry name" value="IG(IMMUNOGLOBULIN) AND LRR(LEUCINE RICH REPEAT) DOMAINS"/>
    <property type="match status" value="1"/>
</dbReference>
<dbReference type="InterPro" id="IPR003599">
    <property type="entry name" value="Ig_sub"/>
</dbReference>
<dbReference type="PANTHER" id="PTHR24366:SF96">
    <property type="entry name" value="LEUCINE RICH REPEAT CONTAINING 53"/>
    <property type="match status" value="1"/>
</dbReference>
<keyword evidence="1" id="KW-0433">Leucine-rich repeat</keyword>
<dbReference type="InterPro" id="IPR013783">
    <property type="entry name" value="Ig-like_fold"/>
</dbReference>
<name>A0A2G8KPE8_STIJA</name>
<keyword evidence="3" id="KW-1133">Transmembrane helix</keyword>